<evidence type="ECO:0000256" key="5">
    <source>
        <dbReference type="ARBA" id="ARBA00022679"/>
    </source>
</evidence>
<dbReference type="InterPro" id="IPR005467">
    <property type="entry name" value="His_kinase_dom"/>
</dbReference>
<dbReference type="InterPro" id="IPR036890">
    <property type="entry name" value="HATPase_C_sf"/>
</dbReference>
<dbReference type="PROSITE" id="PS50109">
    <property type="entry name" value="HIS_KIN"/>
    <property type="match status" value="1"/>
</dbReference>
<dbReference type="InterPro" id="IPR004358">
    <property type="entry name" value="Sig_transdc_His_kin-like_C"/>
</dbReference>
<dbReference type="SMART" id="SM00387">
    <property type="entry name" value="HATPase_c"/>
    <property type="match status" value="1"/>
</dbReference>
<dbReference type="GO" id="GO:0016301">
    <property type="term" value="F:kinase activity"/>
    <property type="evidence" value="ECO:0007669"/>
    <property type="project" value="UniProtKB-KW"/>
</dbReference>
<evidence type="ECO:0000256" key="2">
    <source>
        <dbReference type="ARBA" id="ARBA00004236"/>
    </source>
</evidence>
<keyword evidence="8 11" id="KW-1133">Transmembrane helix</keyword>
<dbReference type="InterPro" id="IPR050428">
    <property type="entry name" value="TCS_sensor_his_kinase"/>
</dbReference>
<dbReference type="PANTHER" id="PTHR45436">
    <property type="entry name" value="SENSOR HISTIDINE KINASE YKOH"/>
    <property type="match status" value="1"/>
</dbReference>
<dbReference type="PRINTS" id="PR00344">
    <property type="entry name" value="BCTRLSENSOR"/>
</dbReference>
<evidence type="ECO:0000256" key="9">
    <source>
        <dbReference type="ARBA" id="ARBA00023012"/>
    </source>
</evidence>
<evidence type="ECO:0000256" key="7">
    <source>
        <dbReference type="ARBA" id="ARBA00022777"/>
    </source>
</evidence>
<feature type="domain" description="Histidine kinase" evidence="12">
    <location>
        <begin position="229"/>
        <end position="435"/>
    </location>
</feature>
<evidence type="ECO:0000259" key="13">
    <source>
        <dbReference type="PROSITE" id="PS50885"/>
    </source>
</evidence>
<keyword evidence="15" id="KW-1185">Reference proteome</keyword>
<dbReference type="SUPFAM" id="SSF55874">
    <property type="entry name" value="ATPase domain of HSP90 chaperone/DNA topoisomerase II/histidine kinase"/>
    <property type="match status" value="1"/>
</dbReference>
<evidence type="ECO:0000256" key="11">
    <source>
        <dbReference type="SAM" id="Phobius"/>
    </source>
</evidence>
<dbReference type="Pfam" id="PF00512">
    <property type="entry name" value="HisKA"/>
    <property type="match status" value="1"/>
</dbReference>
<evidence type="ECO:0000313" key="14">
    <source>
        <dbReference type="EMBL" id="MFA1538009.1"/>
    </source>
</evidence>
<dbReference type="InterPro" id="IPR003594">
    <property type="entry name" value="HATPase_dom"/>
</dbReference>
<dbReference type="Gene3D" id="3.30.565.10">
    <property type="entry name" value="Histidine kinase-like ATPase, C-terminal domain"/>
    <property type="match status" value="1"/>
</dbReference>
<feature type="domain" description="HAMP" evidence="13">
    <location>
        <begin position="168"/>
        <end position="221"/>
    </location>
</feature>
<dbReference type="EC" id="2.7.13.3" evidence="3"/>
<organism evidence="14 15">
    <name type="scientific">Actinomadura monticuli</name>
    <dbReference type="NCBI Taxonomy" id="3097367"/>
    <lineage>
        <taxon>Bacteria</taxon>
        <taxon>Bacillati</taxon>
        <taxon>Actinomycetota</taxon>
        <taxon>Actinomycetes</taxon>
        <taxon>Streptosporangiales</taxon>
        <taxon>Thermomonosporaceae</taxon>
        <taxon>Actinomadura</taxon>
    </lineage>
</organism>
<keyword evidence="5" id="KW-0808">Transferase</keyword>
<gene>
    <name evidence="14" type="ORF">SM611_03620</name>
</gene>
<reference evidence="14 15" key="1">
    <citation type="submission" date="2023-11" db="EMBL/GenBank/DDBJ databases">
        <title>Actinomadura monticuli sp. nov., isolated from volcanic ash.</title>
        <authorList>
            <person name="Lee S.D."/>
            <person name="Yang H."/>
            <person name="Kim I.S."/>
        </authorList>
    </citation>
    <scope>NUCLEOTIDE SEQUENCE [LARGE SCALE GENOMIC DNA]</scope>
    <source>
        <strain evidence="14 15">DLS-62</strain>
    </source>
</reference>
<dbReference type="Proteomes" id="UP001569963">
    <property type="component" value="Unassembled WGS sequence"/>
</dbReference>
<dbReference type="CDD" id="cd00082">
    <property type="entry name" value="HisKA"/>
    <property type="match status" value="1"/>
</dbReference>
<dbReference type="InterPro" id="IPR003660">
    <property type="entry name" value="HAMP_dom"/>
</dbReference>
<feature type="transmembrane region" description="Helical" evidence="11">
    <location>
        <begin position="6"/>
        <end position="24"/>
    </location>
</feature>
<dbReference type="InterPro" id="IPR036097">
    <property type="entry name" value="HisK_dim/P_sf"/>
</dbReference>
<dbReference type="InterPro" id="IPR003661">
    <property type="entry name" value="HisK_dim/P_dom"/>
</dbReference>
<keyword evidence="7 14" id="KW-0418">Kinase</keyword>
<dbReference type="RefSeq" id="WP_371947334.1">
    <property type="nucleotide sequence ID" value="NZ_JAXCEI010000001.1"/>
</dbReference>
<keyword evidence="9" id="KW-0902">Two-component regulatory system</keyword>
<evidence type="ECO:0000256" key="6">
    <source>
        <dbReference type="ARBA" id="ARBA00022692"/>
    </source>
</evidence>
<accession>A0ABV4Q650</accession>
<dbReference type="CDD" id="cd00075">
    <property type="entry name" value="HATPase"/>
    <property type="match status" value="1"/>
</dbReference>
<evidence type="ECO:0000259" key="12">
    <source>
        <dbReference type="PROSITE" id="PS50109"/>
    </source>
</evidence>
<keyword evidence="4" id="KW-0597">Phosphoprotein</keyword>
<evidence type="ECO:0000256" key="10">
    <source>
        <dbReference type="ARBA" id="ARBA00023136"/>
    </source>
</evidence>
<evidence type="ECO:0000313" key="15">
    <source>
        <dbReference type="Proteomes" id="UP001569963"/>
    </source>
</evidence>
<dbReference type="Pfam" id="PF02518">
    <property type="entry name" value="HATPase_c"/>
    <property type="match status" value="1"/>
</dbReference>
<dbReference type="SMART" id="SM00388">
    <property type="entry name" value="HisKA"/>
    <property type="match status" value="1"/>
</dbReference>
<comment type="caution">
    <text evidence="14">The sequence shown here is derived from an EMBL/GenBank/DDBJ whole genome shotgun (WGS) entry which is preliminary data.</text>
</comment>
<dbReference type="Gene3D" id="1.10.287.130">
    <property type="match status" value="1"/>
</dbReference>
<comment type="catalytic activity">
    <reaction evidence="1">
        <text>ATP + protein L-histidine = ADP + protein N-phospho-L-histidine.</text>
        <dbReference type="EC" id="2.7.13.3"/>
    </reaction>
</comment>
<evidence type="ECO:0000256" key="4">
    <source>
        <dbReference type="ARBA" id="ARBA00022553"/>
    </source>
</evidence>
<keyword evidence="10 11" id="KW-0472">Membrane</keyword>
<dbReference type="PANTHER" id="PTHR45436:SF5">
    <property type="entry name" value="SENSOR HISTIDINE KINASE TRCS"/>
    <property type="match status" value="1"/>
</dbReference>
<dbReference type="SUPFAM" id="SSF47384">
    <property type="entry name" value="Homodimeric domain of signal transducing histidine kinase"/>
    <property type="match status" value="1"/>
</dbReference>
<evidence type="ECO:0000256" key="1">
    <source>
        <dbReference type="ARBA" id="ARBA00000085"/>
    </source>
</evidence>
<sequence length="443" mass="48433">MTVIAGMVTAVICVIVATLVLVEVRDSRTESKRTQATATALRIVYEMRRGPVRGGLHAPEGVVIQVMDRNRKVIAGTPGPSLTGTAVARFLPSQAQVYSTRDVCSSAAIRGCAWVVGFRVFQPDGDWVVYAAAPAVPWFVSPGLIMLLVSVSLLATLLACLRAWGTVDQTLAPVDAIRAELAEITALRSGRRVTVPENRDEIRRLAEAANATLDRLDGALERQRSFTSDASHDLRSPIAAARTQIEEALLFPDEVDWPQTGRAVLASLERLQAIVTDLLQLARLDAAAWKEEETVDLGAMVTIEMARSERTKRIVPHLQEGVTVRGDRLRLVRLFTNLLDNAERHAESRVDVTVRRDEGRAVLEVLDDGAGVAEEHRDLVFQRFARLEASKARDPGGTGLGLPIAREIARLHGGSLTIEDSPRGARFVLNIPRNVPEQPDRRA</sequence>
<dbReference type="PROSITE" id="PS50885">
    <property type="entry name" value="HAMP"/>
    <property type="match status" value="1"/>
</dbReference>
<keyword evidence="6 11" id="KW-0812">Transmembrane</keyword>
<evidence type="ECO:0000256" key="3">
    <source>
        <dbReference type="ARBA" id="ARBA00012438"/>
    </source>
</evidence>
<dbReference type="EMBL" id="JAXCEI010000001">
    <property type="protein sequence ID" value="MFA1538009.1"/>
    <property type="molecule type" value="Genomic_DNA"/>
</dbReference>
<comment type="subcellular location">
    <subcellularLocation>
        <location evidence="2">Cell membrane</location>
    </subcellularLocation>
</comment>
<protein>
    <recommendedName>
        <fullName evidence="3">histidine kinase</fullName>
        <ecNumber evidence="3">2.7.13.3</ecNumber>
    </recommendedName>
</protein>
<evidence type="ECO:0000256" key="8">
    <source>
        <dbReference type="ARBA" id="ARBA00022989"/>
    </source>
</evidence>
<proteinExistence type="predicted"/>
<name>A0ABV4Q650_9ACTN</name>